<dbReference type="EMBL" id="JBHMFA010000017">
    <property type="protein sequence ID" value="MFB9106525.1"/>
    <property type="molecule type" value="Genomic_DNA"/>
</dbReference>
<organism evidence="1 2">
    <name type="scientific">Algibacter miyuki</name>
    <dbReference type="NCBI Taxonomy" id="1306933"/>
    <lineage>
        <taxon>Bacteria</taxon>
        <taxon>Pseudomonadati</taxon>
        <taxon>Bacteroidota</taxon>
        <taxon>Flavobacteriia</taxon>
        <taxon>Flavobacteriales</taxon>
        <taxon>Flavobacteriaceae</taxon>
        <taxon>Algibacter</taxon>
    </lineage>
</organism>
<dbReference type="RefSeq" id="WP_290270558.1">
    <property type="nucleotide sequence ID" value="NZ_JAUFQP010000010.1"/>
</dbReference>
<accession>A0ABV5H3S3</accession>
<sequence length="81" mass="9603">MADTHTKIVFCIKDEPILSMIEKEFSSFDYDVKHRTSTSRYKTVELNVNKLVPFDDDNQVTIEGYKVLFEDLRYYSKTLKN</sequence>
<proteinExistence type="predicted"/>
<reference evidence="1 2" key="1">
    <citation type="submission" date="2024-09" db="EMBL/GenBank/DDBJ databases">
        <authorList>
            <person name="Sun Q."/>
            <person name="Mori K."/>
        </authorList>
    </citation>
    <scope>NUCLEOTIDE SEQUENCE [LARGE SCALE GENOMIC DNA]</scope>
    <source>
        <strain evidence="1 2">CECT 8300</strain>
    </source>
</reference>
<evidence type="ECO:0000313" key="2">
    <source>
        <dbReference type="Proteomes" id="UP001589590"/>
    </source>
</evidence>
<keyword evidence="2" id="KW-1185">Reference proteome</keyword>
<name>A0ABV5H3S3_9FLAO</name>
<protein>
    <submittedName>
        <fullName evidence="1">Uncharacterized protein</fullName>
    </submittedName>
</protein>
<gene>
    <name evidence="1" type="ORF">ACFFU1_16575</name>
</gene>
<dbReference type="Proteomes" id="UP001589590">
    <property type="component" value="Unassembled WGS sequence"/>
</dbReference>
<evidence type="ECO:0000313" key="1">
    <source>
        <dbReference type="EMBL" id="MFB9106525.1"/>
    </source>
</evidence>
<comment type="caution">
    <text evidence="1">The sequence shown here is derived from an EMBL/GenBank/DDBJ whole genome shotgun (WGS) entry which is preliminary data.</text>
</comment>